<name>A0A834ZIE2_TETSI</name>
<dbReference type="GO" id="GO:0005525">
    <property type="term" value="F:GTP binding"/>
    <property type="evidence" value="ECO:0007669"/>
    <property type="project" value="UniProtKB-KW"/>
</dbReference>
<dbReference type="GO" id="GO:0016192">
    <property type="term" value="P:vesicle-mediated transport"/>
    <property type="evidence" value="ECO:0007669"/>
    <property type="project" value="UniProtKB-KW"/>
</dbReference>
<evidence type="ECO:0000313" key="12">
    <source>
        <dbReference type="EMBL" id="KAF8407814.1"/>
    </source>
</evidence>
<evidence type="ECO:0000256" key="7">
    <source>
        <dbReference type="ARBA" id="ARBA00022892"/>
    </source>
</evidence>
<evidence type="ECO:0000256" key="10">
    <source>
        <dbReference type="ARBA" id="ARBA00023134"/>
    </source>
</evidence>
<keyword evidence="13" id="KW-1185">Reference proteome</keyword>
<dbReference type="InterPro" id="IPR006687">
    <property type="entry name" value="Small_GTPase_SAR1"/>
</dbReference>
<protein>
    <submittedName>
        <fullName evidence="12">Uncharacterized protein</fullName>
    </submittedName>
</protein>
<keyword evidence="6" id="KW-0256">Endoplasmic reticulum</keyword>
<dbReference type="Proteomes" id="UP000655225">
    <property type="component" value="Unassembled WGS sequence"/>
</dbReference>
<dbReference type="SMART" id="SM00178">
    <property type="entry name" value="SAR"/>
    <property type="match status" value="1"/>
</dbReference>
<comment type="similarity">
    <text evidence="3">Belongs to the small GTPase superfamily. SAR1 family.</text>
</comment>
<dbReference type="PROSITE" id="PS51422">
    <property type="entry name" value="SAR1"/>
    <property type="match status" value="1"/>
</dbReference>
<dbReference type="GO" id="GO:0003924">
    <property type="term" value="F:GTPase activity"/>
    <property type="evidence" value="ECO:0007669"/>
    <property type="project" value="InterPro"/>
</dbReference>
<evidence type="ECO:0000256" key="8">
    <source>
        <dbReference type="ARBA" id="ARBA00022927"/>
    </source>
</evidence>
<accession>A0A834ZIE2</accession>
<comment type="caution">
    <text evidence="12">The sequence shown here is derived from an EMBL/GenBank/DDBJ whole genome shotgun (WGS) entry which is preliminary data.</text>
</comment>
<dbReference type="OrthoDB" id="2011769at2759"/>
<dbReference type="Pfam" id="PF00025">
    <property type="entry name" value="Arf"/>
    <property type="match status" value="1"/>
</dbReference>
<evidence type="ECO:0000256" key="3">
    <source>
        <dbReference type="ARBA" id="ARBA00007507"/>
    </source>
</evidence>
<dbReference type="GO" id="GO:0006886">
    <property type="term" value="P:intracellular protein transport"/>
    <property type="evidence" value="ECO:0007669"/>
    <property type="project" value="InterPro"/>
</dbReference>
<dbReference type="PRINTS" id="PR00328">
    <property type="entry name" value="SAR1GTPBP"/>
</dbReference>
<organism evidence="12 13">
    <name type="scientific">Tetracentron sinense</name>
    <name type="common">Spur-leaf</name>
    <dbReference type="NCBI Taxonomy" id="13715"/>
    <lineage>
        <taxon>Eukaryota</taxon>
        <taxon>Viridiplantae</taxon>
        <taxon>Streptophyta</taxon>
        <taxon>Embryophyta</taxon>
        <taxon>Tracheophyta</taxon>
        <taxon>Spermatophyta</taxon>
        <taxon>Magnoliopsida</taxon>
        <taxon>Trochodendrales</taxon>
        <taxon>Trochodendraceae</taxon>
        <taxon>Tetracentron</taxon>
    </lineage>
</organism>
<evidence type="ECO:0000256" key="9">
    <source>
        <dbReference type="ARBA" id="ARBA00023034"/>
    </source>
</evidence>
<evidence type="ECO:0000256" key="6">
    <source>
        <dbReference type="ARBA" id="ARBA00022824"/>
    </source>
</evidence>
<dbReference type="GO" id="GO:0005783">
    <property type="term" value="C:endoplasmic reticulum"/>
    <property type="evidence" value="ECO:0007669"/>
    <property type="project" value="UniProtKB-SubCell"/>
</dbReference>
<dbReference type="PANTHER" id="PTHR45684">
    <property type="entry name" value="RE74312P"/>
    <property type="match status" value="1"/>
</dbReference>
<dbReference type="SUPFAM" id="SSF52540">
    <property type="entry name" value="P-loop containing nucleoside triphosphate hydrolases"/>
    <property type="match status" value="1"/>
</dbReference>
<keyword evidence="4" id="KW-0813">Transport</keyword>
<feature type="binding site" evidence="11">
    <location>
        <position position="169"/>
    </location>
    <ligand>
        <name>GTP</name>
        <dbReference type="ChEBI" id="CHEBI:37565"/>
    </ligand>
</feature>
<dbReference type="AlphaFoldDB" id="A0A834ZIE2"/>
<evidence type="ECO:0000256" key="4">
    <source>
        <dbReference type="ARBA" id="ARBA00022448"/>
    </source>
</evidence>
<dbReference type="InterPro" id="IPR027417">
    <property type="entry name" value="P-loop_NTPase"/>
</dbReference>
<reference evidence="12 13" key="1">
    <citation type="submission" date="2020-04" db="EMBL/GenBank/DDBJ databases">
        <title>Plant Genome Project.</title>
        <authorList>
            <person name="Zhang R.-G."/>
        </authorList>
    </citation>
    <scope>NUCLEOTIDE SEQUENCE [LARGE SCALE GENOMIC DNA]</scope>
    <source>
        <strain evidence="12">YNK0</strain>
        <tissue evidence="12">Leaf</tissue>
    </source>
</reference>
<evidence type="ECO:0000256" key="11">
    <source>
        <dbReference type="PIRSR" id="PIRSR606689-1"/>
    </source>
</evidence>
<keyword evidence="9" id="KW-0333">Golgi apparatus</keyword>
<dbReference type="Gene3D" id="3.40.50.300">
    <property type="entry name" value="P-loop containing nucleotide triphosphate hydrolases"/>
    <property type="match status" value="1"/>
</dbReference>
<dbReference type="EMBL" id="JABCRI010000004">
    <property type="protein sequence ID" value="KAF8407814.1"/>
    <property type="molecule type" value="Genomic_DNA"/>
</dbReference>
<dbReference type="InterPro" id="IPR006689">
    <property type="entry name" value="Small_GTPase_ARF/SAR"/>
</dbReference>
<evidence type="ECO:0000256" key="5">
    <source>
        <dbReference type="ARBA" id="ARBA00022741"/>
    </source>
</evidence>
<evidence type="ECO:0000256" key="2">
    <source>
        <dbReference type="ARBA" id="ARBA00004555"/>
    </source>
</evidence>
<keyword evidence="10 11" id="KW-0342">GTP-binding</keyword>
<proteinExistence type="inferred from homology"/>
<gene>
    <name evidence="12" type="ORF">HHK36_006950</name>
</gene>
<evidence type="ECO:0000256" key="1">
    <source>
        <dbReference type="ARBA" id="ARBA00004240"/>
    </source>
</evidence>
<keyword evidence="5 11" id="KW-0547">Nucleotide-binding</keyword>
<sequence length="241" mass="27883">MRNVERTMEDGGTRVFAPTDAARGFEVLLDQVPALLEVVDALNPVAPFEFLSQYLCRLDVDPLLPHQKRWTTQKRLVTTLSITLIARFFLPKAINRNVSSGLVLWSPSNARSGHERGEDPFFRARQCGENHPSSYAQRLRLGQHQPTQHPTSEELSIGKIKFQAFDLGGRQIARRVWKDYYAQVDAVVYLVDAVDKERFHERRMSWMHCCQITRFPKFHSWSLGTRLTSLMQLRRRNFTIG</sequence>
<comment type="subcellular location">
    <subcellularLocation>
        <location evidence="1">Endoplasmic reticulum</location>
    </subcellularLocation>
    <subcellularLocation>
        <location evidence="2">Golgi apparatus</location>
    </subcellularLocation>
</comment>
<keyword evidence="8" id="KW-0653">Protein transport</keyword>
<evidence type="ECO:0000313" key="13">
    <source>
        <dbReference type="Proteomes" id="UP000655225"/>
    </source>
</evidence>
<keyword evidence="7" id="KW-0931">ER-Golgi transport</keyword>
<dbReference type="GO" id="GO:0005794">
    <property type="term" value="C:Golgi apparatus"/>
    <property type="evidence" value="ECO:0007669"/>
    <property type="project" value="UniProtKB-SubCell"/>
</dbReference>